<proteinExistence type="predicted"/>
<gene>
    <name evidence="1" type="ORF">PNV70_03225</name>
</gene>
<accession>A0AAW6DU88</accession>
<protein>
    <submittedName>
        <fullName evidence="1">Uncharacterized protein</fullName>
    </submittedName>
</protein>
<name>A0AAW6DU88_9FIRM</name>
<evidence type="ECO:0000313" key="2">
    <source>
        <dbReference type="Proteomes" id="UP001211421"/>
    </source>
</evidence>
<dbReference type="Proteomes" id="UP001211421">
    <property type="component" value="Unassembled WGS sequence"/>
</dbReference>
<sequence>MPRLKSLSKEQAKQIANINKAIAEKVGVALSKTMQGEFQEKAKKNMHDKVVEDVYSYTPVTYERRGTNGGMADEDNIQVLSNEVTVAPRKSSSRIWAEDKKGTETRVYGRNGYFVKQRGNYINMDYRISGNFSFANITPPNDSVFGTNIDYSSDPTILSAWIDQNAVPDLNDMSRKFNGHPKHFIKDTYDEFYVSGLAKDIIIKGLRKEFK</sequence>
<dbReference type="AlphaFoldDB" id="A0AAW6DU88"/>
<organism evidence="1 2">
    <name type="scientific">Ruminococcus bicirculans</name>
    <name type="common">ex Wegman et al. 2014</name>
    <dbReference type="NCBI Taxonomy" id="1160721"/>
    <lineage>
        <taxon>Bacteria</taxon>
        <taxon>Bacillati</taxon>
        <taxon>Bacillota</taxon>
        <taxon>Clostridia</taxon>
        <taxon>Eubacteriales</taxon>
        <taxon>Oscillospiraceae</taxon>
        <taxon>Ruminococcus</taxon>
    </lineage>
</organism>
<evidence type="ECO:0000313" key="1">
    <source>
        <dbReference type="EMBL" id="MDB8741078.1"/>
    </source>
</evidence>
<dbReference type="EMBL" id="JAQMLS010000002">
    <property type="protein sequence ID" value="MDB8741078.1"/>
    <property type="molecule type" value="Genomic_DNA"/>
</dbReference>
<comment type="caution">
    <text evidence="1">The sequence shown here is derived from an EMBL/GenBank/DDBJ whole genome shotgun (WGS) entry which is preliminary data.</text>
</comment>
<reference evidence="1" key="1">
    <citation type="submission" date="2023-01" db="EMBL/GenBank/DDBJ databases">
        <title>Human gut microbiome strain richness.</title>
        <authorList>
            <person name="Chen-Liaw A."/>
        </authorList>
    </citation>
    <scope>NUCLEOTIDE SEQUENCE</scope>
    <source>
        <strain evidence="1">D59st1_B8_D59t2_181005</strain>
    </source>
</reference>
<dbReference type="RefSeq" id="WP_195551111.1">
    <property type="nucleotide sequence ID" value="NZ_JADMNX010000002.1"/>
</dbReference>